<dbReference type="PANTHER" id="PTHR44757">
    <property type="entry name" value="DIGUANYLATE CYCLASE DGCP"/>
    <property type="match status" value="1"/>
</dbReference>
<feature type="domain" description="PAC" evidence="10">
    <location>
        <begin position="559"/>
        <end position="611"/>
    </location>
</feature>
<evidence type="ECO:0000259" key="11">
    <source>
        <dbReference type="PROSITE" id="PS50887"/>
    </source>
</evidence>
<sequence>MNISPFSFLRLYLPIVLLVLVGSAFYSNQAIEYELTQIRNQESAYIKLGAGALSNKIGFVSHDLMFLSRHTALRAAIEQPTQKNLAHLAEDFSIFSASLGHYDQIRWIDQHGMEKVRVDYLQGKAVVIPTEKLQNKGQRYYFSDTIKLKPNEVFVSPLDLNIEQNSIEVPYKPMLRIATPVSDRQGNKRGIVILNYFGNELLTAYSDATARIADHSMIINGEGYWLKSPNPNDEWGFMFKRPELSMKTRAPLAWEHISNAETGQLELEDGLWTWETTYPLKVTEKSSTGAVDAFTPSSGEVGARQYVWKSVAHFPKSSLNAIRHGLWLKVVWITGVLLILFALVIWQLVRSWKTLAAEKLKFSTVADFAYDWETWLDSNGRYLYCSPSCERITGRPAEAFMADPNLLLNICHPDDQARLKSHLQLHQASDPPCEFDFRIVLPDGKVRWLEHACQSVFGQAGEFLGRRASNRDISERQLSEEKVRYSEQRFQDVSNAAGEYLWEIDTKMRYTYVSNRSTNVKGYSPEELLGHTPMEFMHPDDIAGVGEIVNRAIADKAPFNLQHRDITKSGAIVWEEVNGTPIHDSQGNVIGLRGAGLNITERKLSELALQESHQKMHSLLNSMAEGAYGVDMNGNCTFVNRSFLRILGYGHADEIIGKHVHELIHHSHPDGTVYPASECKMYNAFLHGQEIHVSDEVFWNKNGIAIPVEYRSQPIISNGIMLGAVATFVDITNRKLAEDQIRNLAFYDALTLLPNRRLLYDRLTHAMAASKRSGHYCALMFLDLDNFKPLNDTYGHVVGDSLLVEVAHRINGCVREIDTVARFGGDEFVVMINELDVNKSESAVHAGIIAENIRLALAKPYLLKNKRLGNAESLVVHQCTSSVGVVLFIGHEQHPDDILKGADNAMYKAKELGRNQIYFSDTSH</sequence>
<dbReference type="InterPro" id="IPR013655">
    <property type="entry name" value="PAS_fold_3"/>
</dbReference>
<evidence type="ECO:0000313" key="12">
    <source>
        <dbReference type="EMBL" id="BBE52202.1"/>
    </source>
</evidence>
<dbReference type="NCBIfam" id="TIGR00229">
    <property type="entry name" value="sensory_box"/>
    <property type="match status" value="3"/>
</dbReference>
<feature type="domain" description="PAC" evidence="10">
    <location>
        <begin position="433"/>
        <end position="485"/>
    </location>
</feature>
<protein>
    <submittedName>
        <fullName evidence="12">Putative diguanylate cyclase YegE</fullName>
    </submittedName>
</protein>
<dbReference type="EMBL" id="AP018738">
    <property type="protein sequence ID" value="BBE52202.1"/>
    <property type="molecule type" value="Genomic_DNA"/>
</dbReference>
<dbReference type="InterPro" id="IPR000700">
    <property type="entry name" value="PAS-assoc_C"/>
</dbReference>
<evidence type="ECO:0000259" key="10">
    <source>
        <dbReference type="PROSITE" id="PS50113"/>
    </source>
</evidence>
<dbReference type="CDD" id="cd00130">
    <property type="entry name" value="PAS"/>
    <property type="match status" value="3"/>
</dbReference>
<proteinExistence type="predicted"/>
<evidence type="ECO:0000256" key="5">
    <source>
        <dbReference type="ARBA" id="ARBA00022777"/>
    </source>
</evidence>
<name>A0A2Z6GFN9_9PROT</name>
<dbReference type="GO" id="GO:0016020">
    <property type="term" value="C:membrane"/>
    <property type="evidence" value="ECO:0007669"/>
    <property type="project" value="UniProtKB-SubCell"/>
</dbReference>
<dbReference type="InterPro" id="IPR043128">
    <property type="entry name" value="Rev_trsase/Diguanyl_cyclase"/>
</dbReference>
<dbReference type="PROSITE" id="PS50112">
    <property type="entry name" value="PAS"/>
    <property type="match status" value="3"/>
</dbReference>
<keyword evidence="8" id="KW-0472">Membrane</keyword>
<keyword evidence="2" id="KW-0597">Phosphoprotein</keyword>
<dbReference type="PANTHER" id="PTHR44757:SF2">
    <property type="entry name" value="BIOFILM ARCHITECTURE MAINTENANCE PROTEIN MBAA"/>
    <property type="match status" value="1"/>
</dbReference>
<evidence type="ECO:0000256" key="3">
    <source>
        <dbReference type="ARBA" id="ARBA00022679"/>
    </source>
</evidence>
<evidence type="ECO:0000256" key="1">
    <source>
        <dbReference type="ARBA" id="ARBA00004370"/>
    </source>
</evidence>
<dbReference type="GO" id="GO:0000160">
    <property type="term" value="P:phosphorelay signal transduction system"/>
    <property type="evidence" value="ECO:0007669"/>
    <property type="project" value="UniProtKB-KW"/>
</dbReference>
<dbReference type="SMART" id="SM00267">
    <property type="entry name" value="GGDEF"/>
    <property type="match status" value="1"/>
</dbReference>
<keyword evidence="8" id="KW-0812">Transmembrane</keyword>
<feature type="transmembrane region" description="Helical" evidence="8">
    <location>
        <begin position="6"/>
        <end position="26"/>
    </location>
</feature>
<dbReference type="PROSITE" id="PS50887">
    <property type="entry name" value="GGDEF"/>
    <property type="match status" value="1"/>
</dbReference>
<dbReference type="OrthoDB" id="8526884at2"/>
<keyword evidence="8" id="KW-1133">Transmembrane helix</keyword>
<organism evidence="12 13">
    <name type="scientific">Ferriphaselus amnicola</name>
    <dbReference type="NCBI Taxonomy" id="1188319"/>
    <lineage>
        <taxon>Bacteria</taxon>
        <taxon>Pseudomonadati</taxon>
        <taxon>Pseudomonadota</taxon>
        <taxon>Betaproteobacteria</taxon>
        <taxon>Nitrosomonadales</taxon>
        <taxon>Gallionellaceae</taxon>
        <taxon>Ferriphaselus</taxon>
    </lineage>
</organism>
<reference evidence="12 13" key="1">
    <citation type="submission" date="2018-06" db="EMBL/GenBank/DDBJ databases">
        <title>OYT1 Genome Sequencing.</title>
        <authorList>
            <person name="Kato S."/>
            <person name="Itoh T."/>
            <person name="Ohkuma M."/>
        </authorList>
    </citation>
    <scope>NUCLEOTIDE SEQUENCE [LARGE SCALE GENOMIC DNA]</scope>
    <source>
        <strain evidence="12 13">OYT1</strain>
    </source>
</reference>
<dbReference type="CDD" id="cd01949">
    <property type="entry name" value="GGDEF"/>
    <property type="match status" value="1"/>
</dbReference>
<dbReference type="Pfam" id="PF00989">
    <property type="entry name" value="PAS"/>
    <property type="match status" value="1"/>
</dbReference>
<dbReference type="InterPro" id="IPR035965">
    <property type="entry name" value="PAS-like_dom_sf"/>
</dbReference>
<dbReference type="Pfam" id="PF21623">
    <property type="entry name" value="HK_sensor_dom_bact"/>
    <property type="match status" value="1"/>
</dbReference>
<feature type="domain" description="PAS" evidence="9">
    <location>
        <begin position="612"/>
        <end position="665"/>
    </location>
</feature>
<keyword evidence="4" id="KW-0547">Nucleotide-binding</keyword>
<dbReference type="InterPro" id="IPR052155">
    <property type="entry name" value="Biofilm_reg_signaling"/>
</dbReference>
<dbReference type="SMART" id="SM00086">
    <property type="entry name" value="PAC"/>
    <property type="match status" value="3"/>
</dbReference>
<dbReference type="InterPro" id="IPR000014">
    <property type="entry name" value="PAS"/>
</dbReference>
<dbReference type="SUPFAM" id="SSF55073">
    <property type="entry name" value="Nucleotide cyclase"/>
    <property type="match status" value="1"/>
</dbReference>
<dbReference type="InterPro" id="IPR000160">
    <property type="entry name" value="GGDEF_dom"/>
</dbReference>
<dbReference type="STRING" id="1188319.OYT1_02229"/>
<gene>
    <name evidence="12" type="ORF">OYT1_ch2695</name>
</gene>
<dbReference type="KEGG" id="fam:OYT1_ch2695"/>
<comment type="subcellular location">
    <subcellularLocation>
        <location evidence="1">Membrane</location>
    </subcellularLocation>
</comment>
<evidence type="ECO:0000256" key="2">
    <source>
        <dbReference type="ARBA" id="ARBA00022553"/>
    </source>
</evidence>
<dbReference type="NCBIfam" id="TIGR00254">
    <property type="entry name" value="GGDEF"/>
    <property type="match status" value="1"/>
</dbReference>
<keyword evidence="6" id="KW-0067">ATP-binding</keyword>
<dbReference type="InterPro" id="IPR001610">
    <property type="entry name" value="PAC"/>
</dbReference>
<evidence type="ECO:0000256" key="8">
    <source>
        <dbReference type="SAM" id="Phobius"/>
    </source>
</evidence>
<dbReference type="SMART" id="SM00091">
    <property type="entry name" value="PAS"/>
    <property type="match status" value="3"/>
</dbReference>
<evidence type="ECO:0000256" key="4">
    <source>
        <dbReference type="ARBA" id="ARBA00022741"/>
    </source>
</evidence>
<dbReference type="InterPro" id="IPR029787">
    <property type="entry name" value="Nucleotide_cyclase"/>
</dbReference>
<evidence type="ECO:0000256" key="6">
    <source>
        <dbReference type="ARBA" id="ARBA00022840"/>
    </source>
</evidence>
<evidence type="ECO:0000313" key="13">
    <source>
        <dbReference type="Proteomes" id="UP000033070"/>
    </source>
</evidence>
<keyword evidence="7" id="KW-0902">Two-component regulatory system</keyword>
<dbReference type="InterPro" id="IPR029151">
    <property type="entry name" value="Sensor-like_sf"/>
</dbReference>
<dbReference type="RefSeq" id="WP_062627327.1">
    <property type="nucleotide sequence ID" value="NZ_AP018738.1"/>
</dbReference>
<dbReference type="Proteomes" id="UP000033070">
    <property type="component" value="Chromosome"/>
</dbReference>
<dbReference type="AlphaFoldDB" id="A0A2Z6GFN9"/>
<dbReference type="InterPro" id="IPR048760">
    <property type="entry name" value="VP0354-like_sensor_dom"/>
</dbReference>
<keyword evidence="5" id="KW-0418">Kinase</keyword>
<dbReference type="GO" id="GO:0006355">
    <property type="term" value="P:regulation of DNA-templated transcription"/>
    <property type="evidence" value="ECO:0007669"/>
    <property type="project" value="InterPro"/>
</dbReference>
<dbReference type="Pfam" id="PF00990">
    <property type="entry name" value="GGDEF"/>
    <property type="match status" value="1"/>
</dbReference>
<dbReference type="GO" id="GO:0005524">
    <property type="term" value="F:ATP binding"/>
    <property type="evidence" value="ECO:0007669"/>
    <property type="project" value="UniProtKB-KW"/>
</dbReference>
<dbReference type="Gene3D" id="3.30.70.270">
    <property type="match status" value="1"/>
</dbReference>
<dbReference type="Pfam" id="PF08447">
    <property type="entry name" value="PAS_3"/>
    <property type="match status" value="2"/>
</dbReference>
<keyword evidence="3" id="KW-0808">Transferase</keyword>
<accession>A0A2Z6GFN9</accession>
<dbReference type="Gene3D" id="3.30.450.20">
    <property type="entry name" value="PAS domain"/>
    <property type="match status" value="5"/>
</dbReference>
<feature type="domain" description="PAS" evidence="9">
    <location>
        <begin position="486"/>
        <end position="556"/>
    </location>
</feature>
<feature type="domain" description="PAS" evidence="9">
    <location>
        <begin position="376"/>
        <end position="424"/>
    </location>
</feature>
<evidence type="ECO:0000256" key="7">
    <source>
        <dbReference type="ARBA" id="ARBA00023012"/>
    </source>
</evidence>
<dbReference type="SUPFAM" id="SSF103190">
    <property type="entry name" value="Sensory domain-like"/>
    <property type="match status" value="2"/>
</dbReference>
<dbReference type="PROSITE" id="PS50113">
    <property type="entry name" value="PAC"/>
    <property type="match status" value="2"/>
</dbReference>
<evidence type="ECO:0000259" key="9">
    <source>
        <dbReference type="PROSITE" id="PS50112"/>
    </source>
</evidence>
<feature type="transmembrane region" description="Helical" evidence="8">
    <location>
        <begin position="326"/>
        <end position="349"/>
    </location>
</feature>
<dbReference type="InterPro" id="IPR013767">
    <property type="entry name" value="PAS_fold"/>
</dbReference>
<keyword evidence="13" id="KW-1185">Reference proteome</keyword>
<dbReference type="GO" id="GO:0016301">
    <property type="term" value="F:kinase activity"/>
    <property type="evidence" value="ECO:0007669"/>
    <property type="project" value="UniProtKB-KW"/>
</dbReference>
<dbReference type="FunFam" id="3.30.70.270:FF:000001">
    <property type="entry name" value="Diguanylate cyclase domain protein"/>
    <property type="match status" value="1"/>
</dbReference>
<feature type="domain" description="GGDEF" evidence="11">
    <location>
        <begin position="775"/>
        <end position="922"/>
    </location>
</feature>
<dbReference type="SUPFAM" id="SSF55785">
    <property type="entry name" value="PYP-like sensor domain (PAS domain)"/>
    <property type="match status" value="3"/>
</dbReference>